<dbReference type="EMBL" id="FLQS01000029">
    <property type="protein sequence ID" value="SBS76683.1"/>
    <property type="molecule type" value="Genomic_DNA"/>
</dbReference>
<dbReference type="InterPro" id="IPR036890">
    <property type="entry name" value="HATPase_C_sf"/>
</dbReference>
<dbReference type="Gene3D" id="3.30.565.10">
    <property type="entry name" value="Histidine kinase-like ATPase, C-terminal domain"/>
    <property type="match status" value="1"/>
</dbReference>
<dbReference type="SUPFAM" id="SSF55785">
    <property type="entry name" value="PYP-like sensor domain (PAS domain)"/>
    <property type="match status" value="1"/>
</dbReference>
<dbReference type="InterPro" id="IPR022066">
    <property type="entry name" value="PdtaS_GAF"/>
</dbReference>
<keyword evidence="3" id="KW-0597">Phosphoprotein</keyword>
<dbReference type="PROSITE" id="PS50109">
    <property type="entry name" value="HIS_KIN"/>
    <property type="match status" value="1"/>
</dbReference>
<dbReference type="GO" id="GO:0005524">
    <property type="term" value="F:ATP binding"/>
    <property type="evidence" value="ECO:0007669"/>
    <property type="project" value="UniProtKB-KW"/>
</dbReference>
<dbReference type="SUPFAM" id="SSF55874">
    <property type="entry name" value="ATPase domain of HSP90 chaperone/DNA topoisomerase II/histidine kinase"/>
    <property type="match status" value="1"/>
</dbReference>
<dbReference type="AlphaFoldDB" id="A0A1Y5PDH5"/>
<dbReference type="InterPro" id="IPR035965">
    <property type="entry name" value="PAS-like_dom_sf"/>
</dbReference>
<sequence>MSTLGDLLAEHTMLPGSAVDHLHAVVGEWQLLADLSFADYLMWVRRDDGALVCVAQCRPNTAPTVLLKDAVGTVVAEGELPLVTSAFTSGAIGRGDSDPKLPEPSVDLEAVPVRYSNHVVAVLTHQTALAERRTSSPLERAYLDCAGNLLHMLSEGTFPNVGDLALSRSSPRVGDGFIRLDVDGLVAYASPNALSAYHRMGLAAELAGHNLVAITRPLISDPFEALELAEHVRDSLAGGSSMRLEVDAGGAAVLMRTLPLVVHGAAAGAAVLIRDVTEVKRRDRALLSKDATIREIHHRVKNNLQTVAALLRLQSRRTSNEEAREALMESVRRVASIAQVHEALSMSVDEEVNLDEVIDRILPIMNDVARVDTPIRINRDGALGVLDADRATALVMVVTELVQNAIEHAFESSAKQGCVTIRAERSARWLDVVVHDDGRGLPDGFSLEKSDRLGLQIVRTLVTAELDGSLGMHDVPGGGTDVVLRVPLGRRTSARVPQ</sequence>
<keyword evidence="7" id="KW-0067">ATP-binding</keyword>
<gene>
    <name evidence="9" type="primary">pdtaS</name>
    <name evidence="9" type="ORF">MHPYR_350025</name>
</gene>
<proteinExistence type="predicted"/>
<keyword evidence="6 9" id="KW-0418">Kinase</keyword>
<dbReference type="Gene3D" id="3.30.450.20">
    <property type="entry name" value="PAS domain"/>
    <property type="match status" value="1"/>
</dbReference>
<dbReference type="Pfam" id="PF02518">
    <property type="entry name" value="HATPase_c"/>
    <property type="match status" value="1"/>
</dbReference>
<evidence type="ECO:0000256" key="6">
    <source>
        <dbReference type="ARBA" id="ARBA00022777"/>
    </source>
</evidence>
<dbReference type="Pfam" id="PF07568">
    <property type="entry name" value="HisKA_2"/>
    <property type="match status" value="1"/>
</dbReference>
<keyword evidence="4 9" id="KW-0808">Transferase</keyword>
<dbReference type="Pfam" id="PF12282">
    <property type="entry name" value="GAF_PdtaS"/>
    <property type="match status" value="1"/>
</dbReference>
<keyword evidence="5" id="KW-0547">Nucleotide-binding</keyword>
<evidence type="ECO:0000256" key="2">
    <source>
        <dbReference type="ARBA" id="ARBA00012438"/>
    </source>
</evidence>
<evidence type="ECO:0000256" key="4">
    <source>
        <dbReference type="ARBA" id="ARBA00022679"/>
    </source>
</evidence>
<dbReference type="PANTHER" id="PTHR41523">
    <property type="entry name" value="TWO-COMPONENT SYSTEM SENSOR PROTEIN"/>
    <property type="match status" value="1"/>
</dbReference>
<evidence type="ECO:0000313" key="9">
    <source>
        <dbReference type="EMBL" id="SBS76683.1"/>
    </source>
</evidence>
<organism evidence="9">
    <name type="scientific">uncultured Mycobacterium sp</name>
    <dbReference type="NCBI Taxonomy" id="171292"/>
    <lineage>
        <taxon>Bacteria</taxon>
        <taxon>Bacillati</taxon>
        <taxon>Actinomycetota</taxon>
        <taxon>Actinomycetes</taxon>
        <taxon>Mycobacteriales</taxon>
        <taxon>Mycobacteriaceae</taxon>
        <taxon>Mycobacterium</taxon>
        <taxon>environmental samples</taxon>
    </lineage>
</organism>
<dbReference type="GO" id="GO:0004673">
    <property type="term" value="F:protein histidine kinase activity"/>
    <property type="evidence" value="ECO:0007669"/>
    <property type="project" value="UniProtKB-EC"/>
</dbReference>
<dbReference type="Gene3D" id="3.30.450.280">
    <property type="entry name" value="GAF domain"/>
    <property type="match status" value="1"/>
</dbReference>
<dbReference type="InterPro" id="IPR038424">
    <property type="entry name" value="H_kinase_PdtaS_GAF_sf"/>
</dbReference>
<accession>A0A1Y5PDH5</accession>
<dbReference type="InterPro" id="IPR005467">
    <property type="entry name" value="His_kinase_dom"/>
</dbReference>
<reference evidence="9" key="1">
    <citation type="submission" date="2016-03" db="EMBL/GenBank/DDBJ databases">
        <authorList>
            <person name="Ploux O."/>
        </authorList>
    </citation>
    <scope>NUCLEOTIDE SEQUENCE</scope>
    <source>
        <strain evidence="9">UC10</strain>
    </source>
</reference>
<dbReference type="InterPro" id="IPR011495">
    <property type="entry name" value="Sig_transdc_His_kin_sub2_dim/P"/>
</dbReference>
<evidence type="ECO:0000259" key="8">
    <source>
        <dbReference type="PROSITE" id="PS50109"/>
    </source>
</evidence>
<dbReference type="InterPro" id="IPR003594">
    <property type="entry name" value="HATPase_dom"/>
</dbReference>
<evidence type="ECO:0000256" key="3">
    <source>
        <dbReference type="ARBA" id="ARBA00022553"/>
    </source>
</evidence>
<protein>
    <recommendedName>
        <fullName evidence="2">histidine kinase</fullName>
        <ecNumber evidence="2">2.7.13.3</ecNumber>
    </recommendedName>
</protein>
<dbReference type="SMART" id="SM00387">
    <property type="entry name" value="HATPase_c"/>
    <property type="match status" value="1"/>
</dbReference>
<evidence type="ECO:0000256" key="1">
    <source>
        <dbReference type="ARBA" id="ARBA00000085"/>
    </source>
</evidence>
<feature type="domain" description="Histidine kinase" evidence="8">
    <location>
        <begin position="295"/>
        <end position="490"/>
    </location>
</feature>
<name>A0A1Y5PDH5_9MYCO</name>
<evidence type="ECO:0000256" key="5">
    <source>
        <dbReference type="ARBA" id="ARBA00022741"/>
    </source>
</evidence>
<comment type="catalytic activity">
    <reaction evidence="1">
        <text>ATP + protein L-histidine = ADP + protein N-phospho-L-histidine.</text>
        <dbReference type="EC" id="2.7.13.3"/>
    </reaction>
</comment>
<dbReference type="EC" id="2.7.13.3" evidence="2"/>
<dbReference type="PANTHER" id="PTHR41523:SF8">
    <property type="entry name" value="ETHYLENE RESPONSE SENSOR PROTEIN"/>
    <property type="match status" value="1"/>
</dbReference>
<evidence type="ECO:0000256" key="7">
    <source>
        <dbReference type="ARBA" id="ARBA00022840"/>
    </source>
</evidence>